<reference evidence="15" key="1">
    <citation type="journal article" date="2012" name="Nature">
        <title>The oyster genome reveals stress adaptation and complexity of shell formation.</title>
        <authorList>
            <person name="Zhang G."/>
            <person name="Fang X."/>
            <person name="Guo X."/>
            <person name="Li L."/>
            <person name="Luo R."/>
            <person name="Xu F."/>
            <person name="Yang P."/>
            <person name="Zhang L."/>
            <person name="Wang X."/>
            <person name="Qi H."/>
            <person name="Xiong Z."/>
            <person name="Que H."/>
            <person name="Xie Y."/>
            <person name="Holland P.W."/>
            <person name="Paps J."/>
            <person name="Zhu Y."/>
            <person name="Wu F."/>
            <person name="Chen Y."/>
            <person name="Wang J."/>
            <person name="Peng C."/>
            <person name="Meng J."/>
            <person name="Yang L."/>
            <person name="Liu J."/>
            <person name="Wen B."/>
            <person name="Zhang N."/>
            <person name="Huang Z."/>
            <person name="Zhu Q."/>
            <person name="Feng Y."/>
            <person name="Mount A."/>
            <person name="Hedgecock D."/>
            <person name="Xu Z."/>
            <person name="Liu Y."/>
            <person name="Domazet-Loso T."/>
            <person name="Du Y."/>
            <person name="Sun X."/>
            <person name="Zhang S."/>
            <person name="Liu B."/>
            <person name="Cheng P."/>
            <person name="Jiang X."/>
            <person name="Li J."/>
            <person name="Fan D."/>
            <person name="Wang W."/>
            <person name="Fu W."/>
            <person name="Wang T."/>
            <person name="Wang B."/>
            <person name="Zhang J."/>
            <person name="Peng Z."/>
            <person name="Li Y."/>
            <person name="Li N."/>
            <person name="Wang J."/>
            <person name="Chen M."/>
            <person name="He Y."/>
            <person name="Tan F."/>
            <person name="Song X."/>
            <person name="Zheng Q."/>
            <person name="Huang R."/>
            <person name="Yang H."/>
            <person name="Du X."/>
            <person name="Chen L."/>
            <person name="Yang M."/>
            <person name="Gaffney P.M."/>
            <person name="Wang S."/>
            <person name="Luo L."/>
            <person name="She Z."/>
            <person name="Ming Y."/>
            <person name="Huang W."/>
            <person name="Zhang S."/>
            <person name="Huang B."/>
            <person name="Zhang Y."/>
            <person name="Qu T."/>
            <person name="Ni P."/>
            <person name="Miao G."/>
            <person name="Wang J."/>
            <person name="Wang Q."/>
            <person name="Steinberg C.E."/>
            <person name="Wang H."/>
            <person name="Li N."/>
            <person name="Qian L."/>
            <person name="Zhang G."/>
            <person name="Li Y."/>
            <person name="Yang H."/>
            <person name="Liu X."/>
            <person name="Wang J."/>
            <person name="Yin Y."/>
            <person name="Wang J."/>
        </authorList>
    </citation>
    <scope>NUCLEOTIDE SEQUENCE [LARGE SCALE GENOMIC DNA]</scope>
    <source>
        <strain evidence="15">05x7-T-G4-1.051#20</strain>
    </source>
</reference>
<keyword evidence="7" id="KW-0679">Respiratory chain</keyword>
<comment type="similarity">
    <text evidence="3">Belongs to the complex I NDUFA7 subunit family.</text>
</comment>
<dbReference type="AlphaFoldDB" id="K1R0K2"/>
<comment type="subunit">
    <text evidence="4">Complex I is composed of 45 different subunits.</text>
</comment>
<evidence type="ECO:0000256" key="1">
    <source>
        <dbReference type="ARBA" id="ARBA00003195"/>
    </source>
</evidence>
<keyword evidence="12" id="KW-0472">Membrane</keyword>
<accession>K1R0K2</accession>
<keyword evidence="10" id="KW-0007">Acetylation</keyword>
<dbReference type="HOGENOM" id="CLU_2225752_0_0_1"/>
<dbReference type="FunCoup" id="K1R0K2">
    <property type="interactions" value="501"/>
</dbReference>
<evidence type="ECO:0000256" key="13">
    <source>
        <dbReference type="ARBA" id="ARBA00030360"/>
    </source>
</evidence>
<evidence type="ECO:0000256" key="8">
    <source>
        <dbReference type="ARBA" id="ARBA00022792"/>
    </source>
</evidence>
<comment type="subcellular location">
    <subcellularLocation>
        <location evidence="2">Mitochondrion inner membrane</location>
        <topology evidence="2">Peripheral membrane protein</topology>
        <orientation evidence="2">Matrix side</orientation>
    </subcellularLocation>
</comment>
<gene>
    <name evidence="15" type="ORF">CGI_10012951</name>
</gene>
<dbReference type="PANTHER" id="PTHR12485">
    <property type="entry name" value="NADH-UBIQUINONE OXIDOREDUCTASE SUBUNIT B"/>
    <property type="match status" value="1"/>
</dbReference>
<dbReference type="EMBL" id="JH818129">
    <property type="protein sequence ID" value="EKC34600.1"/>
    <property type="molecule type" value="Genomic_DNA"/>
</dbReference>
<dbReference type="Pfam" id="PF07347">
    <property type="entry name" value="CI-B14_5a"/>
    <property type="match status" value="1"/>
</dbReference>
<proteinExistence type="inferred from homology"/>
<dbReference type="InterPro" id="IPR009947">
    <property type="entry name" value="NDUA7"/>
</dbReference>
<evidence type="ECO:0000256" key="11">
    <source>
        <dbReference type="ARBA" id="ARBA00023128"/>
    </source>
</evidence>
<evidence type="ECO:0000256" key="12">
    <source>
        <dbReference type="ARBA" id="ARBA00023136"/>
    </source>
</evidence>
<dbReference type="GO" id="GO:0006120">
    <property type="term" value="P:mitochondrial electron transport, NADH to ubiquinone"/>
    <property type="evidence" value="ECO:0007669"/>
    <property type="project" value="TreeGrafter"/>
</dbReference>
<name>K1R0K2_MAGGI</name>
<dbReference type="GO" id="GO:0005743">
    <property type="term" value="C:mitochondrial inner membrane"/>
    <property type="evidence" value="ECO:0007669"/>
    <property type="project" value="UniProtKB-SubCell"/>
</dbReference>
<sequence length="106" mass="11920">MAKRDIKRPDNYLRFLPEQSPRTQPAPNLPDGPNHKLSSNYYLTRDARRLVTPPEEIMSGGRKLLADASGEKGAFELTDPDSDKRVLSWFPELPITHRNQSSSCAG</sequence>
<comment type="function">
    <text evidence="1">Accessory subunit of the mitochondrial membrane respiratory chain NADH dehydrogenase (Complex I), that is believed not to be involved in catalysis. Complex I functions in the transfer of electrons from NADH to the respiratory chain. The immediate electron acceptor for the enzyme is believed to be ubiquinone.</text>
</comment>
<dbReference type="PANTHER" id="PTHR12485:SF1">
    <property type="entry name" value="NADH DEHYDROGENASE [UBIQUINONE] 1 ALPHA SUBCOMPLEX SUBUNIT 7"/>
    <property type="match status" value="1"/>
</dbReference>
<evidence type="ECO:0000256" key="2">
    <source>
        <dbReference type="ARBA" id="ARBA00004443"/>
    </source>
</evidence>
<evidence type="ECO:0000256" key="14">
    <source>
        <dbReference type="ARBA" id="ARBA00033401"/>
    </source>
</evidence>
<evidence type="ECO:0000256" key="6">
    <source>
        <dbReference type="ARBA" id="ARBA00022448"/>
    </source>
</evidence>
<organism evidence="15">
    <name type="scientific">Magallana gigas</name>
    <name type="common">Pacific oyster</name>
    <name type="synonym">Crassostrea gigas</name>
    <dbReference type="NCBI Taxonomy" id="29159"/>
    <lineage>
        <taxon>Eukaryota</taxon>
        <taxon>Metazoa</taxon>
        <taxon>Spiralia</taxon>
        <taxon>Lophotrochozoa</taxon>
        <taxon>Mollusca</taxon>
        <taxon>Bivalvia</taxon>
        <taxon>Autobranchia</taxon>
        <taxon>Pteriomorphia</taxon>
        <taxon>Ostreida</taxon>
        <taxon>Ostreoidea</taxon>
        <taxon>Ostreidae</taxon>
        <taxon>Magallana</taxon>
    </lineage>
</organism>
<keyword evidence="15" id="KW-0830">Ubiquinone</keyword>
<evidence type="ECO:0000256" key="4">
    <source>
        <dbReference type="ARBA" id="ARBA00011533"/>
    </source>
</evidence>
<evidence type="ECO:0000313" key="15">
    <source>
        <dbReference type="EMBL" id="EKC34600.1"/>
    </source>
</evidence>
<evidence type="ECO:0000256" key="3">
    <source>
        <dbReference type="ARBA" id="ARBA00005482"/>
    </source>
</evidence>
<keyword evidence="8" id="KW-0999">Mitochondrion inner membrane</keyword>
<evidence type="ECO:0000256" key="10">
    <source>
        <dbReference type="ARBA" id="ARBA00022990"/>
    </source>
</evidence>
<evidence type="ECO:0000256" key="9">
    <source>
        <dbReference type="ARBA" id="ARBA00022982"/>
    </source>
</evidence>
<dbReference type="InParanoid" id="K1R0K2"/>
<evidence type="ECO:0000256" key="5">
    <source>
        <dbReference type="ARBA" id="ARBA00016383"/>
    </source>
</evidence>
<protein>
    <recommendedName>
        <fullName evidence="5">NADH dehydrogenase [ubiquinone] 1 alpha subcomplex subunit 7</fullName>
    </recommendedName>
    <alternativeName>
        <fullName evidence="14">Complex I-B14.5a</fullName>
    </alternativeName>
    <alternativeName>
        <fullName evidence="13">NADH-ubiquinone oxidoreductase subunit B14.5a</fullName>
    </alternativeName>
</protein>
<keyword evidence="6" id="KW-0813">Transport</keyword>
<evidence type="ECO:0000256" key="7">
    <source>
        <dbReference type="ARBA" id="ARBA00022660"/>
    </source>
</evidence>
<keyword evidence="9" id="KW-0249">Electron transport</keyword>
<keyword evidence="11" id="KW-0496">Mitochondrion</keyword>